<sequence>MTNQELQELITSWFSGPESAHLEFTEEGSQFLNLSIDPDYLHELMSWLKTNNKTSFDYLFCLTGVDWGKELGVVYHLESTTHRHILVVKVQTSDRENPVFDSVQDIWPTANFHEREVFDLFGIKFKGHPNLKRLFLPEDWEGFPLRKDYVDEVNMVVK</sequence>
<comment type="subunit">
    <text evidence="3">NDH-1 is composed of 14 different subunits. Subunits NuoB, C, D, E, F, and G constitute the peripheral sector of the complex.</text>
</comment>
<dbReference type="EMBL" id="FOVL01000011">
    <property type="protein sequence ID" value="SFN63596.1"/>
    <property type="molecule type" value="Genomic_DNA"/>
</dbReference>
<keyword evidence="3" id="KW-0520">NAD</keyword>
<dbReference type="Gene3D" id="3.30.460.80">
    <property type="entry name" value="NADH:ubiquinone oxidoreductase, 30kDa subunit"/>
    <property type="match status" value="1"/>
</dbReference>
<dbReference type="NCBIfam" id="TIGR01961">
    <property type="entry name" value="NuoC_fam"/>
    <property type="match status" value="1"/>
</dbReference>
<dbReference type="GO" id="GO:0050136">
    <property type="term" value="F:NADH dehydrogenase (quinone) (non-electrogenic) activity"/>
    <property type="evidence" value="ECO:0007669"/>
    <property type="project" value="UniProtKB-UniRule"/>
</dbReference>
<dbReference type="InterPro" id="IPR037232">
    <property type="entry name" value="NADH_quin_OxRdtase_su_C/D-like"/>
</dbReference>
<dbReference type="AlphaFoldDB" id="A0A1I5AM41"/>
<keyword evidence="3" id="KW-0472">Membrane</keyword>
<keyword evidence="2 3" id="KW-0813">Transport</keyword>
<reference evidence="5 6" key="1">
    <citation type="submission" date="2016-10" db="EMBL/GenBank/DDBJ databases">
        <authorList>
            <person name="de Groot N.N."/>
        </authorList>
    </citation>
    <scope>NUCLEOTIDE SEQUENCE [LARGE SCALE GENOMIC DNA]</scope>
    <source>
        <strain evidence="5 6">DSM 17794</strain>
    </source>
</reference>
<proteinExistence type="inferred from homology"/>
<dbReference type="InterPro" id="IPR010218">
    <property type="entry name" value="NADH_DH_suC"/>
</dbReference>
<accession>A0A1I5AM41</accession>
<comment type="subcellular location">
    <subcellularLocation>
        <location evidence="3">Cell membrane</location>
        <topology evidence="3">Peripheral membrane protein</topology>
        <orientation evidence="3">Cytoplasmic side</orientation>
    </subcellularLocation>
</comment>
<dbReference type="GO" id="GO:0008137">
    <property type="term" value="F:NADH dehydrogenase (ubiquinone) activity"/>
    <property type="evidence" value="ECO:0007669"/>
    <property type="project" value="InterPro"/>
</dbReference>
<dbReference type="GO" id="GO:0048038">
    <property type="term" value="F:quinone binding"/>
    <property type="evidence" value="ECO:0007669"/>
    <property type="project" value="UniProtKB-KW"/>
</dbReference>
<keyword evidence="6" id="KW-1185">Reference proteome</keyword>
<keyword evidence="3" id="KW-1278">Translocase</keyword>
<dbReference type="SUPFAM" id="SSF143243">
    <property type="entry name" value="Nqo5-like"/>
    <property type="match status" value="1"/>
</dbReference>
<dbReference type="HAMAP" id="MF_01357">
    <property type="entry name" value="NDH1_NuoC"/>
    <property type="match status" value="1"/>
</dbReference>
<dbReference type="GO" id="GO:0005886">
    <property type="term" value="C:plasma membrane"/>
    <property type="evidence" value="ECO:0007669"/>
    <property type="project" value="UniProtKB-SubCell"/>
</dbReference>
<comment type="similarity">
    <text evidence="1 3">Belongs to the complex I 30 kDa subunit family.</text>
</comment>
<dbReference type="InterPro" id="IPR001268">
    <property type="entry name" value="NADH_UbQ_OxRdtase_30kDa_su"/>
</dbReference>
<name>A0A1I5AM41_9FLAO</name>
<dbReference type="Pfam" id="PF00329">
    <property type="entry name" value="Complex1_30kDa"/>
    <property type="match status" value="1"/>
</dbReference>
<evidence type="ECO:0000313" key="6">
    <source>
        <dbReference type="Proteomes" id="UP000199153"/>
    </source>
</evidence>
<dbReference type="PANTHER" id="PTHR10884">
    <property type="entry name" value="NADH DEHYDROGENASE UBIQUINONE IRON-SULFUR PROTEIN 3"/>
    <property type="match status" value="1"/>
</dbReference>
<dbReference type="OrthoDB" id="9803286at2"/>
<evidence type="ECO:0000256" key="2">
    <source>
        <dbReference type="ARBA" id="ARBA00022448"/>
    </source>
</evidence>
<evidence type="ECO:0000313" key="5">
    <source>
        <dbReference type="EMBL" id="SFN63596.1"/>
    </source>
</evidence>
<dbReference type="PANTHER" id="PTHR10884:SF14">
    <property type="entry name" value="NADH DEHYDROGENASE [UBIQUINONE] IRON-SULFUR PROTEIN 3, MITOCHONDRIAL"/>
    <property type="match status" value="1"/>
</dbReference>
<dbReference type="Proteomes" id="UP000199153">
    <property type="component" value="Unassembled WGS sequence"/>
</dbReference>
<evidence type="ECO:0000259" key="4">
    <source>
        <dbReference type="Pfam" id="PF00329"/>
    </source>
</evidence>
<evidence type="ECO:0000256" key="1">
    <source>
        <dbReference type="ARBA" id="ARBA00007569"/>
    </source>
</evidence>
<organism evidence="5 6">
    <name type="scientific">Salegentibacter flavus</name>
    <dbReference type="NCBI Taxonomy" id="287099"/>
    <lineage>
        <taxon>Bacteria</taxon>
        <taxon>Pseudomonadati</taxon>
        <taxon>Bacteroidota</taxon>
        <taxon>Flavobacteriia</taxon>
        <taxon>Flavobacteriales</taxon>
        <taxon>Flavobacteriaceae</taxon>
        <taxon>Salegentibacter</taxon>
    </lineage>
</organism>
<comment type="function">
    <text evidence="3">NDH-1 shuttles electrons from NADH, via FMN and iron-sulfur (Fe-S) centers, to quinones in the respiratory chain. The immediate electron acceptor for the enzyme in this species is believed to be a menaquinone. Couples the redox reaction to proton translocation (for every two electrons transferred, four hydrogen ions are translocated across the cytoplasmic membrane), and thus conserves the redox energy in a proton gradient.</text>
</comment>
<keyword evidence="3" id="KW-1003">Cell membrane</keyword>
<keyword evidence="3" id="KW-0874">Quinone</keyword>
<comment type="catalytic activity">
    <reaction evidence="3">
        <text>a quinone + NADH + 5 H(+)(in) = a quinol + NAD(+) + 4 H(+)(out)</text>
        <dbReference type="Rhea" id="RHEA:57888"/>
        <dbReference type="ChEBI" id="CHEBI:15378"/>
        <dbReference type="ChEBI" id="CHEBI:24646"/>
        <dbReference type="ChEBI" id="CHEBI:57540"/>
        <dbReference type="ChEBI" id="CHEBI:57945"/>
        <dbReference type="ChEBI" id="CHEBI:132124"/>
    </reaction>
</comment>
<evidence type="ECO:0000256" key="3">
    <source>
        <dbReference type="HAMAP-Rule" id="MF_01357"/>
    </source>
</evidence>
<dbReference type="EC" id="7.1.1.-" evidence="3"/>
<gene>
    <name evidence="3" type="primary">nuoC</name>
    <name evidence="5" type="ORF">SAMN05660413_01941</name>
</gene>
<feature type="domain" description="NADH:ubiquinone oxidoreductase 30kDa subunit" evidence="4">
    <location>
        <begin position="35"/>
        <end position="149"/>
    </location>
</feature>
<protein>
    <recommendedName>
        <fullName evidence="3">NADH-quinone oxidoreductase subunit C</fullName>
        <ecNumber evidence="3">7.1.1.-</ecNumber>
    </recommendedName>
    <alternativeName>
        <fullName evidence="3">NADH dehydrogenase I subunit C</fullName>
    </alternativeName>
    <alternativeName>
        <fullName evidence="3">NDH-1 subunit C</fullName>
    </alternativeName>
</protein>
<dbReference type="STRING" id="287099.SAMN05660413_01941"/>
<dbReference type="RefSeq" id="WP_093408908.1">
    <property type="nucleotide sequence ID" value="NZ_FOVL01000011.1"/>
</dbReference>